<keyword evidence="8" id="KW-1185">Reference proteome</keyword>
<dbReference type="InterPro" id="IPR008993">
    <property type="entry name" value="TIMP-like_OB-fold"/>
</dbReference>
<dbReference type="PANTHER" id="PTHR28593:SF3">
    <property type="entry name" value="METEORIN-LIKE PROTEIN"/>
    <property type="match status" value="1"/>
</dbReference>
<dbReference type="GO" id="GO:0005179">
    <property type="term" value="F:hormone activity"/>
    <property type="evidence" value="ECO:0007669"/>
    <property type="project" value="TreeGrafter"/>
</dbReference>
<dbReference type="AlphaFoldDB" id="A0A6A4VSL3"/>
<feature type="domain" description="Endonuclease/exonuclease/phosphatase" evidence="6">
    <location>
        <begin position="34"/>
        <end position="109"/>
    </location>
</feature>
<dbReference type="OrthoDB" id="6092325at2759"/>
<keyword evidence="4" id="KW-0732">Signal</keyword>
<dbReference type="EMBL" id="VIIS01001676">
    <property type="protein sequence ID" value="KAF0294594.1"/>
    <property type="molecule type" value="Genomic_DNA"/>
</dbReference>
<evidence type="ECO:0000256" key="4">
    <source>
        <dbReference type="ARBA" id="ARBA00022729"/>
    </source>
</evidence>
<name>A0A6A4VSL3_AMPAM</name>
<dbReference type="GO" id="GO:0005615">
    <property type="term" value="C:extracellular space"/>
    <property type="evidence" value="ECO:0007669"/>
    <property type="project" value="TreeGrafter"/>
</dbReference>
<evidence type="ECO:0000313" key="7">
    <source>
        <dbReference type="EMBL" id="KAF0294594.1"/>
    </source>
</evidence>
<comment type="similarity">
    <text evidence="2">Belongs to the meteorin family.</text>
</comment>
<dbReference type="Gene3D" id="3.60.10.10">
    <property type="entry name" value="Endonuclease/exonuclease/phosphatase"/>
    <property type="match status" value="1"/>
</dbReference>
<dbReference type="Pfam" id="PF14529">
    <property type="entry name" value="Exo_endo_phos_2"/>
    <property type="match status" value="1"/>
</dbReference>
<comment type="subcellular location">
    <subcellularLocation>
        <location evidence="1">Secreted</location>
    </subcellularLocation>
</comment>
<evidence type="ECO:0000256" key="1">
    <source>
        <dbReference type="ARBA" id="ARBA00004613"/>
    </source>
</evidence>
<organism evidence="7 8">
    <name type="scientific">Amphibalanus amphitrite</name>
    <name type="common">Striped barnacle</name>
    <name type="synonym">Balanus amphitrite</name>
    <dbReference type="NCBI Taxonomy" id="1232801"/>
    <lineage>
        <taxon>Eukaryota</taxon>
        <taxon>Metazoa</taxon>
        <taxon>Ecdysozoa</taxon>
        <taxon>Arthropoda</taxon>
        <taxon>Crustacea</taxon>
        <taxon>Multicrustacea</taxon>
        <taxon>Cirripedia</taxon>
        <taxon>Thoracica</taxon>
        <taxon>Thoracicalcarea</taxon>
        <taxon>Balanomorpha</taxon>
        <taxon>Balanoidea</taxon>
        <taxon>Balanidae</taxon>
        <taxon>Amphibalaninae</taxon>
        <taxon>Amphibalanus</taxon>
    </lineage>
</organism>
<accession>A0A6A4VSL3</accession>
<keyword evidence="5" id="KW-1015">Disulfide bond</keyword>
<dbReference type="PANTHER" id="PTHR28593">
    <property type="entry name" value="METEORIN-LIKE PROTEIN"/>
    <property type="match status" value="1"/>
</dbReference>
<dbReference type="InterPro" id="IPR051998">
    <property type="entry name" value="Meteorin-like"/>
</dbReference>
<evidence type="ECO:0000313" key="8">
    <source>
        <dbReference type="Proteomes" id="UP000440578"/>
    </source>
</evidence>
<dbReference type="GO" id="GO:0003824">
    <property type="term" value="F:catalytic activity"/>
    <property type="evidence" value="ECO:0007669"/>
    <property type="project" value="InterPro"/>
</dbReference>
<evidence type="ECO:0000259" key="6">
    <source>
        <dbReference type="Pfam" id="PF14529"/>
    </source>
</evidence>
<gene>
    <name evidence="7" type="primary">metrnl</name>
    <name evidence="7" type="ORF">FJT64_007766</name>
</gene>
<protein>
    <submittedName>
        <fullName evidence="7">Meteorin-like protein</fullName>
    </submittedName>
</protein>
<dbReference type="InterPro" id="IPR036691">
    <property type="entry name" value="Endo/exonu/phosph_ase_sf"/>
</dbReference>
<dbReference type="Proteomes" id="UP000440578">
    <property type="component" value="Unassembled WGS sequence"/>
</dbReference>
<keyword evidence="3" id="KW-0964">Secreted</keyword>
<evidence type="ECO:0000256" key="2">
    <source>
        <dbReference type="ARBA" id="ARBA00005669"/>
    </source>
</evidence>
<evidence type="ECO:0000256" key="5">
    <source>
        <dbReference type="ARBA" id="ARBA00023157"/>
    </source>
</evidence>
<sequence length="417" mass="46685">MCEKTRAETMIGRDPGDDTTEICGVRIHGKFQTDIINVYRPPIRRTRDDDRTDNFDPGALPSGDNTIILGDFNGHHPSWDYECDAADEVGNRLAEWLDREDWLPLNTGSAMEVHCWRIGWTLFVCLAAAVTSGEALTCDWKGRSEGSRAEASQVEWRYPQGALRVSLDPSNAFDFRACLRVENGSRGARLFVEGHRRLQLLWAEDDGQAVDKWRCFASRGGSASLYVEAPGEAADPLGRSGVTFEYDAQPTETGRLWDDMEDCRPCTDEEALLNYCTSDFVVRGRITSVEHHEHLDRSALFVRADRVIRQTNDIFRAPTELTVGDAPARDLGNHISERYRPALLDALSGAAEAATEWRGRVHVPRHCGAHEGRGHYILMGRHRLGVPMVTCSLAAEEWRRIKATAERAGTNECMLQA</sequence>
<comment type="caution">
    <text evidence="7">The sequence shown here is derived from an EMBL/GenBank/DDBJ whole genome shotgun (WGS) entry which is preliminary data.</text>
</comment>
<evidence type="ECO:0000256" key="3">
    <source>
        <dbReference type="ARBA" id="ARBA00022525"/>
    </source>
</evidence>
<dbReference type="InterPro" id="IPR005135">
    <property type="entry name" value="Endo/exonuclease/phosphatase"/>
</dbReference>
<reference evidence="7 8" key="1">
    <citation type="submission" date="2019-07" db="EMBL/GenBank/DDBJ databases">
        <title>Draft genome assembly of a fouling barnacle, Amphibalanus amphitrite (Darwin, 1854): The first reference genome for Thecostraca.</title>
        <authorList>
            <person name="Kim W."/>
        </authorList>
    </citation>
    <scope>NUCLEOTIDE SEQUENCE [LARGE SCALE GENOMIC DNA]</scope>
    <source>
        <strain evidence="7">SNU_AA5</strain>
        <tissue evidence="7">Soma without cirri and trophi</tissue>
    </source>
</reference>
<dbReference type="SUPFAM" id="SSF50242">
    <property type="entry name" value="TIMP-like"/>
    <property type="match status" value="1"/>
</dbReference>
<proteinExistence type="inferred from homology"/>
<dbReference type="SUPFAM" id="SSF56219">
    <property type="entry name" value="DNase I-like"/>
    <property type="match status" value="1"/>
</dbReference>